<feature type="region of interest" description="Disordered" evidence="6">
    <location>
        <begin position="715"/>
        <end position="773"/>
    </location>
</feature>
<feature type="compositionally biased region" description="Polar residues" evidence="6">
    <location>
        <begin position="145"/>
        <end position="155"/>
    </location>
</feature>
<dbReference type="Gene3D" id="1.10.510.10">
    <property type="entry name" value="Transferase(Phosphotransferase) domain 1"/>
    <property type="match status" value="1"/>
</dbReference>
<feature type="compositionally biased region" description="Polar residues" evidence="6">
    <location>
        <begin position="715"/>
        <end position="724"/>
    </location>
</feature>
<evidence type="ECO:0000256" key="3">
    <source>
        <dbReference type="ARBA" id="ARBA00022777"/>
    </source>
</evidence>
<dbReference type="PROSITE" id="PS50011">
    <property type="entry name" value="PROTEIN_KINASE_DOM"/>
    <property type="match status" value="1"/>
</dbReference>
<dbReference type="PROSITE" id="PS00108">
    <property type="entry name" value="PROTEIN_KINASE_ST"/>
    <property type="match status" value="1"/>
</dbReference>
<dbReference type="InterPro" id="IPR050339">
    <property type="entry name" value="CC_SR_Kinase"/>
</dbReference>
<dbReference type="InterPro" id="IPR008271">
    <property type="entry name" value="Ser/Thr_kinase_AS"/>
</dbReference>
<feature type="compositionally biased region" description="Polar residues" evidence="6">
    <location>
        <begin position="119"/>
        <end position="131"/>
    </location>
</feature>
<comment type="caution">
    <text evidence="8">The sequence shown here is derived from an EMBL/GenBank/DDBJ whole genome shotgun (WGS) entry which is preliminary data.</text>
</comment>
<evidence type="ECO:0000313" key="8">
    <source>
        <dbReference type="EMBL" id="KAK3378113.1"/>
    </source>
</evidence>
<feature type="region of interest" description="Disordered" evidence="6">
    <location>
        <begin position="284"/>
        <end position="450"/>
    </location>
</feature>
<evidence type="ECO:0000256" key="5">
    <source>
        <dbReference type="ARBA" id="ARBA00037982"/>
    </source>
</evidence>
<dbReference type="InterPro" id="IPR000719">
    <property type="entry name" value="Prot_kinase_dom"/>
</dbReference>
<dbReference type="Gene3D" id="3.30.200.20">
    <property type="entry name" value="Phosphorylase Kinase, domain 1"/>
    <property type="match status" value="1"/>
</dbReference>
<dbReference type="SMART" id="SM00220">
    <property type="entry name" value="S_TKc"/>
    <property type="match status" value="1"/>
</dbReference>
<dbReference type="EMBL" id="JAULSW010000006">
    <property type="protein sequence ID" value="KAK3378113.1"/>
    <property type="molecule type" value="Genomic_DNA"/>
</dbReference>
<protein>
    <recommendedName>
        <fullName evidence="7">Protein kinase domain-containing protein</fullName>
    </recommendedName>
</protein>
<feature type="compositionally biased region" description="Polar residues" evidence="6">
    <location>
        <begin position="1"/>
        <end position="15"/>
    </location>
</feature>
<comment type="similarity">
    <text evidence="5">Belongs to the protein kinase superfamily. Ser/Thr protein kinase family. GCN2 subfamily.</text>
</comment>
<evidence type="ECO:0000256" key="4">
    <source>
        <dbReference type="ARBA" id="ARBA00022840"/>
    </source>
</evidence>
<sequence length="1192" mass="128995">MSYSNGSGGTLTLPSPTHVHRVDVSSAVRSLRRSLSRSPSKFRLSPGPASPNTDPTANYRHSPTPSSSARFEITPILATVSTTPVGPNSQTSFFTPQPSVVTPFRSNAKLSMRPARTKPATSRPLSRTRLSPKSPLKRVFGLAQDSGNPIPSSVSGPEARGQENPTFSDFALALSPSSRRNLEKPSRHSMHLDVSGSSKHGLTTRFIEANNEPFPSTSVSPLKRSDATMSLDQSNPGSPVAKRRSLHGISSLGSEFDIFNYHPPVMQKGFDIHDEANHEYQLTSTTASISAPQFREPLPSPTPSAVPKRTSSLRKSTLQQRHGDSRTSWGRRAGEKQLAQLSANETTTPGTRSRPRLSLDQYLPPDERGSPFSPQAPLPNPSIHPVGPRQANQPHPLSRTLTQSSSGSSLPDESPTHIPVHLGEKPRVPMNFSKSLPPGAPRPMNDSDPVATPEYKRAKPFQAAFHSTGLISKMNRNPELGMPQRPGAKVAMPDTPCKKQPYNSATYPPQFGSGRRGSRVSFGSPSTPFGSTPFNPPSGPIRGNPFAVQDKPNGLIFHGVRPNHARKSSLLSLDGDDQTAAVDDFPPTPTKNLFFKSFSTPAQGAQPRSTTPTLPVVTSMFGLGDDRPGSNSSCKSQTSQDAWRTGGQKGNDRPFDAVFRPSTPNPRGSPRLSLSLSSLSGHRAKQRLFATPVPPVRTTPTIYAVESTRLFGTIKTDTPTTASPLNPAEFAVTSSPQTPQDLMAPPDASRLSISNSQDEGGKSRPPATPTTHTRQVFLGFGDRRLSITPQNGHGPKDIDEALVTRFDTSEIIGEGEFSQVYRVVKSSVPTSLSSVFAATPSKRTPSTPVCEIVYAVKKIRLPAYGAKERESKLREVNILKSLTHSNKIVHYFDSWEQNSHLYIQTEYCTEGSLDGFLRTAGRDGRLDDFRIWKILFEISQGLAAVHDAGFIHLDIKPANIFVNFDGYLKIGDFGMAAQWPAARGIDGEGDREYIAPEILLGQFDKPADIFALGLIVLEIACNVFLPDNGPLWQGLRNGDLSAVPSLTCGEAGAIVRDANGVPIELDSAGTPNVHESASKVGFATSGKRRGFPFEAMTHDPSNLFGGHKRSELLDPPTFMTDPKDANSLDNIVAQMIKPNPADRPTAQQLLMLDPVIWVLNRRRAGASVYEGNWGPQNGPSVAEIVDTEMTDV</sequence>
<dbReference type="PANTHER" id="PTHR11042:SF196">
    <property type="entry name" value="MITOSIS INHIBITOR PROTEIN KINASE SWE1"/>
    <property type="match status" value="1"/>
</dbReference>
<dbReference type="FunFam" id="3.30.200.20:FF:000611">
    <property type="entry name" value="Protein kinase, putative"/>
    <property type="match status" value="1"/>
</dbReference>
<feature type="compositionally biased region" description="Polar residues" evidence="6">
    <location>
        <begin position="50"/>
        <end position="69"/>
    </location>
</feature>
<organism evidence="8 9">
    <name type="scientific">Podospora didyma</name>
    <dbReference type="NCBI Taxonomy" id="330526"/>
    <lineage>
        <taxon>Eukaryota</taxon>
        <taxon>Fungi</taxon>
        <taxon>Dikarya</taxon>
        <taxon>Ascomycota</taxon>
        <taxon>Pezizomycotina</taxon>
        <taxon>Sordariomycetes</taxon>
        <taxon>Sordariomycetidae</taxon>
        <taxon>Sordariales</taxon>
        <taxon>Podosporaceae</taxon>
        <taxon>Podospora</taxon>
    </lineage>
</organism>
<evidence type="ECO:0000259" key="7">
    <source>
        <dbReference type="PROSITE" id="PS50011"/>
    </source>
</evidence>
<feature type="region of interest" description="Disordered" evidence="6">
    <location>
        <begin position="622"/>
        <end position="675"/>
    </location>
</feature>
<feature type="region of interest" description="Disordered" evidence="6">
    <location>
        <begin position="506"/>
        <end position="538"/>
    </location>
</feature>
<keyword evidence="3" id="KW-0418">Kinase</keyword>
<dbReference type="Proteomes" id="UP001285441">
    <property type="component" value="Unassembled WGS sequence"/>
</dbReference>
<dbReference type="GO" id="GO:0005524">
    <property type="term" value="F:ATP binding"/>
    <property type="evidence" value="ECO:0007669"/>
    <property type="project" value="UniProtKB-KW"/>
</dbReference>
<feature type="region of interest" description="Disordered" evidence="6">
    <location>
        <begin position="178"/>
        <end position="198"/>
    </location>
</feature>
<proteinExistence type="inferred from homology"/>
<evidence type="ECO:0000256" key="2">
    <source>
        <dbReference type="ARBA" id="ARBA00022741"/>
    </source>
</evidence>
<feature type="region of interest" description="Disordered" evidence="6">
    <location>
        <begin position="1"/>
        <end position="70"/>
    </location>
</feature>
<dbReference type="Pfam" id="PF00069">
    <property type="entry name" value="Pkinase"/>
    <property type="match status" value="1"/>
</dbReference>
<feature type="compositionally biased region" description="Polar residues" evidence="6">
    <location>
        <begin position="629"/>
        <end position="642"/>
    </location>
</feature>
<feature type="compositionally biased region" description="Low complexity" evidence="6">
    <location>
        <begin position="36"/>
        <end position="45"/>
    </location>
</feature>
<dbReference type="GO" id="GO:0005737">
    <property type="term" value="C:cytoplasm"/>
    <property type="evidence" value="ECO:0007669"/>
    <property type="project" value="TreeGrafter"/>
</dbReference>
<name>A0AAE0KJU3_9PEZI</name>
<feature type="domain" description="Protein kinase" evidence="7">
    <location>
        <begin position="806"/>
        <end position="1156"/>
    </location>
</feature>
<feature type="compositionally biased region" description="Polar residues" evidence="6">
    <location>
        <begin position="309"/>
        <end position="320"/>
    </location>
</feature>
<keyword evidence="9" id="KW-1185">Reference proteome</keyword>
<accession>A0AAE0KJU3</accession>
<feature type="region of interest" description="Disordered" evidence="6">
    <location>
        <begin position="112"/>
        <end position="164"/>
    </location>
</feature>
<reference evidence="8" key="1">
    <citation type="journal article" date="2023" name="Mol. Phylogenet. Evol.">
        <title>Genome-scale phylogeny and comparative genomics of the fungal order Sordariales.</title>
        <authorList>
            <person name="Hensen N."/>
            <person name="Bonometti L."/>
            <person name="Westerberg I."/>
            <person name="Brannstrom I.O."/>
            <person name="Guillou S."/>
            <person name="Cros-Aarteil S."/>
            <person name="Calhoun S."/>
            <person name="Haridas S."/>
            <person name="Kuo A."/>
            <person name="Mondo S."/>
            <person name="Pangilinan J."/>
            <person name="Riley R."/>
            <person name="LaButti K."/>
            <person name="Andreopoulos B."/>
            <person name="Lipzen A."/>
            <person name="Chen C."/>
            <person name="Yan M."/>
            <person name="Daum C."/>
            <person name="Ng V."/>
            <person name="Clum A."/>
            <person name="Steindorff A."/>
            <person name="Ohm R.A."/>
            <person name="Martin F."/>
            <person name="Silar P."/>
            <person name="Natvig D.O."/>
            <person name="Lalanne C."/>
            <person name="Gautier V."/>
            <person name="Ament-Velasquez S.L."/>
            <person name="Kruys A."/>
            <person name="Hutchinson M.I."/>
            <person name="Powell A.J."/>
            <person name="Barry K."/>
            <person name="Miller A.N."/>
            <person name="Grigoriev I.V."/>
            <person name="Debuchy R."/>
            <person name="Gladieux P."/>
            <person name="Hiltunen Thoren M."/>
            <person name="Johannesson H."/>
        </authorList>
    </citation>
    <scope>NUCLEOTIDE SEQUENCE</scope>
    <source>
        <strain evidence="8">CBS 232.78</strain>
    </source>
</reference>
<gene>
    <name evidence="8" type="ORF">B0H63DRAFT_237070</name>
</gene>
<feature type="compositionally biased region" description="Polar residues" evidence="6">
    <location>
        <begin position="339"/>
        <end position="351"/>
    </location>
</feature>
<feature type="compositionally biased region" description="Low complexity" evidence="6">
    <location>
        <begin position="397"/>
        <end position="409"/>
    </location>
</feature>
<evidence type="ECO:0000256" key="6">
    <source>
        <dbReference type="SAM" id="MobiDB-lite"/>
    </source>
</evidence>
<feature type="compositionally biased region" description="Low complexity" evidence="6">
    <location>
        <begin position="666"/>
        <end position="675"/>
    </location>
</feature>
<dbReference type="InterPro" id="IPR011009">
    <property type="entry name" value="Kinase-like_dom_sf"/>
</dbReference>
<evidence type="ECO:0000313" key="9">
    <source>
        <dbReference type="Proteomes" id="UP001285441"/>
    </source>
</evidence>
<keyword evidence="1" id="KW-0808">Transferase</keyword>
<dbReference type="PANTHER" id="PTHR11042">
    <property type="entry name" value="EUKARYOTIC TRANSLATION INITIATION FACTOR 2-ALPHA KINASE EIF2-ALPHA KINASE -RELATED"/>
    <property type="match status" value="1"/>
</dbReference>
<dbReference type="SUPFAM" id="SSF56112">
    <property type="entry name" value="Protein kinase-like (PK-like)"/>
    <property type="match status" value="1"/>
</dbReference>
<dbReference type="GO" id="GO:0110031">
    <property type="term" value="P:negative regulation of G2/MI transition of meiotic cell cycle"/>
    <property type="evidence" value="ECO:0007669"/>
    <property type="project" value="TreeGrafter"/>
</dbReference>
<dbReference type="GO" id="GO:0005634">
    <property type="term" value="C:nucleus"/>
    <property type="evidence" value="ECO:0007669"/>
    <property type="project" value="TreeGrafter"/>
</dbReference>
<dbReference type="GO" id="GO:0004713">
    <property type="term" value="F:protein tyrosine kinase activity"/>
    <property type="evidence" value="ECO:0007669"/>
    <property type="project" value="TreeGrafter"/>
</dbReference>
<dbReference type="AlphaFoldDB" id="A0AAE0KJU3"/>
<keyword evidence="2" id="KW-0547">Nucleotide-binding</keyword>
<reference evidence="8" key="2">
    <citation type="submission" date="2023-06" db="EMBL/GenBank/DDBJ databases">
        <authorList>
            <consortium name="Lawrence Berkeley National Laboratory"/>
            <person name="Haridas S."/>
            <person name="Hensen N."/>
            <person name="Bonometti L."/>
            <person name="Westerberg I."/>
            <person name="Brannstrom I.O."/>
            <person name="Guillou S."/>
            <person name="Cros-Aarteil S."/>
            <person name="Calhoun S."/>
            <person name="Kuo A."/>
            <person name="Mondo S."/>
            <person name="Pangilinan J."/>
            <person name="Riley R."/>
            <person name="LaButti K."/>
            <person name="Andreopoulos B."/>
            <person name="Lipzen A."/>
            <person name="Chen C."/>
            <person name="Yanf M."/>
            <person name="Daum C."/>
            <person name="Ng V."/>
            <person name="Clum A."/>
            <person name="Steindorff A."/>
            <person name="Ohm R."/>
            <person name="Martin F."/>
            <person name="Silar P."/>
            <person name="Natvig D."/>
            <person name="Lalanne C."/>
            <person name="Gautier V."/>
            <person name="Ament-velasquez S.L."/>
            <person name="Kruys A."/>
            <person name="Hutchinson M.I."/>
            <person name="Powell A.J."/>
            <person name="Barry K."/>
            <person name="Miller A.N."/>
            <person name="Grigoriev I.V."/>
            <person name="Debuchy R."/>
            <person name="Gladieux P."/>
            <person name="Thoren M.H."/>
            <person name="Johannesson H."/>
        </authorList>
    </citation>
    <scope>NUCLEOTIDE SEQUENCE</scope>
    <source>
        <strain evidence="8">CBS 232.78</strain>
    </source>
</reference>
<evidence type="ECO:0000256" key="1">
    <source>
        <dbReference type="ARBA" id="ARBA00022679"/>
    </source>
</evidence>
<keyword evidence="4" id="KW-0067">ATP-binding</keyword>